<proteinExistence type="inferred from homology"/>
<dbReference type="InterPro" id="IPR002068">
    <property type="entry name" value="A-crystallin/Hsp20_dom"/>
</dbReference>
<protein>
    <recommendedName>
        <fullName evidence="5">SHSP domain-containing protein</fullName>
    </recommendedName>
</protein>
<evidence type="ECO:0000256" key="2">
    <source>
        <dbReference type="PROSITE-ProRule" id="PRU00285"/>
    </source>
</evidence>
<feature type="region of interest" description="Disordered" evidence="4">
    <location>
        <begin position="73"/>
        <end position="114"/>
    </location>
</feature>
<evidence type="ECO:0000313" key="6">
    <source>
        <dbReference type="EMBL" id="CUA73376.1"/>
    </source>
</evidence>
<evidence type="ECO:0000256" key="1">
    <source>
        <dbReference type="ARBA" id="ARBA00023016"/>
    </source>
</evidence>
<dbReference type="InterPro" id="IPR031107">
    <property type="entry name" value="Small_HSP"/>
</dbReference>
<keyword evidence="1" id="KW-0346">Stress response</keyword>
<dbReference type="InterPro" id="IPR008978">
    <property type="entry name" value="HSP20-like_chaperone"/>
</dbReference>
<dbReference type="CDD" id="cd06464">
    <property type="entry name" value="ACD_sHsps-like"/>
    <property type="match status" value="1"/>
</dbReference>
<accession>A0A0K6G4F5</accession>
<dbReference type="PROSITE" id="PS01031">
    <property type="entry name" value="SHSP"/>
    <property type="match status" value="1"/>
</dbReference>
<dbReference type="EMBL" id="CYGV01001378">
    <property type="protein sequence ID" value="CUA73376.1"/>
    <property type="molecule type" value="Genomic_DNA"/>
</dbReference>
<reference evidence="6 7" key="1">
    <citation type="submission" date="2015-07" db="EMBL/GenBank/DDBJ databases">
        <authorList>
            <person name="Noorani M."/>
        </authorList>
    </citation>
    <scope>NUCLEOTIDE SEQUENCE [LARGE SCALE GENOMIC DNA]</scope>
    <source>
        <strain evidence="6">BBA 69670</strain>
    </source>
</reference>
<evidence type="ECO:0000313" key="7">
    <source>
        <dbReference type="Proteomes" id="UP000044841"/>
    </source>
</evidence>
<feature type="compositionally biased region" description="Low complexity" evidence="4">
    <location>
        <begin position="88"/>
        <end position="102"/>
    </location>
</feature>
<gene>
    <name evidence="6" type="ORF">RSOLAG22IIIB_05266</name>
</gene>
<feature type="compositionally biased region" description="Polar residues" evidence="4">
    <location>
        <begin position="104"/>
        <end position="114"/>
    </location>
</feature>
<sequence length="164" mass="18264">MSLSRGFFNDFHPLFRLVEDPQASYSGSPAAQRSNQQQRQAVVDVSEEEKEYVVRAELPGVQKKDLDIHIGNDGRSLSIEGHVHRTNKPAQAASPAPEQPKATNEPNAPEQTSATYDYRSTFSRTVWFPHAVDGNNTRANLVDGILTLNLPKRVESGRQKINIL</sequence>
<feature type="compositionally biased region" description="Low complexity" evidence="4">
    <location>
        <begin position="30"/>
        <end position="41"/>
    </location>
</feature>
<evidence type="ECO:0000256" key="4">
    <source>
        <dbReference type="SAM" id="MobiDB-lite"/>
    </source>
</evidence>
<dbReference type="SUPFAM" id="SSF49764">
    <property type="entry name" value="HSP20-like chaperones"/>
    <property type="match status" value="1"/>
</dbReference>
<dbReference type="PANTHER" id="PTHR11527">
    <property type="entry name" value="HEAT-SHOCK PROTEIN 20 FAMILY MEMBER"/>
    <property type="match status" value="1"/>
</dbReference>
<dbReference type="Proteomes" id="UP000044841">
    <property type="component" value="Unassembled WGS sequence"/>
</dbReference>
<name>A0A0K6G4F5_9AGAM</name>
<comment type="similarity">
    <text evidence="2 3">Belongs to the small heat shock protein (HSP20) family.</text>
</comment>
<feature type="region of interest" description="Disordered" evidence="4">
    <location>
        <begin position="23"/>
        <end position="44"/>
    </location>
</feature>
<evidence type="ECO:0000256" key="3">
    <source>
        <dbReference type="RuleBase" id="RU003616"/>
    </source>
</evidence>
<feature type="domain" description="SHSP" evidence="5">
    <location>
        <begin position="33"/>
        <end position="164"/>
    </location>
</feature>
<dbReference type="AlphaFoldDB" id="A0A0K6G4F5"/>
<dbReference type="Pfam" id="PF00011">
    <property type="entry name" value="HSP20"/>
    <property type="match status" value="1"/>
</dbReference>
<keyword evidence="7" id="KW-1185">Reference proteome</keyword>
<dbReference type="Gene3D" id="2.60.40.790">
    <property type="match status" value="1"/>
</dbReference>
<evidence type="ECO:0000259" key="5">
    <source>
        <dbReference type="PROSITE" id="PS01031"/>
    </source>
</evidence>
<organism evidence="6 7">
    <name type="scientific">Rhizoctonia solani</name>
    <dbReference type="NCBI Taxonomy" id="456999"/>
    <lineage>
        <taxon>Eukaryota</taxon>
        <taxon>Fungi</taxon>
        <taxon>Dikarya</taxon>
        <taxon>Basidiomycota</taxon>
        <taxon>Agaricomycotina</taxon>
        <taxon>Agaricomycetes</taxon>
        <taxon>Cantharellales</taxon>
        <taxon>Ceratobasidiaceae</taxon>
        <taxon>Rhizoctonia</taxon>
    </lineage>
</organism>